<evidence type="ECO:0000313" key="9">
    <source>
        <dbReference type="EnsemblMetazoa" id="CLYHEMP010801.2"/>
    </source>
</evidence>
<evidence type="ECO:0000313" key="10">
    <source>
        <dbReference type="Proteomes" id="UP000594262"/>
    </source>
</evidence>
<dbReference type="PIRSF" id="PIRSF037207">
    <property type="entry name" value="ATE1_euk"/>
    <property type="match status" value="1"/>
</dbReference>
<evidence type="ECO:0000259" key="7">
    <source>
        <dbReference type="Pfam" id="PF04376"/>
    </source>
</evidence>
<dbReference type="InterPro" id="IPR007471">
    <property type="entry name" value="N-end_Aminoacyl_Trfase_N"/>
</dbReference>
<protein>
    <recommendedName>
        <fullName evidence="5">Arginyl-tRNA--protein transferase 1</fullName>
        <shortName evidence="5">Arginyltransferase 1</shortName>
        <shortName evidence="5">R-transferase 1</shortName>
        <ecNumber evidence="5">2.3.2.8</ecNumber>
    </recommendedName>
    <alternativeName>
        <fullName evidence="5">Arginine-tRNA--protein transferase 1</fullName>
    </alternativeName>
</protein>
<evidence type="ECO:0000256" key="1">
    <source>
        <dbReference type="ARBA" id="ARBA00009991"/>
    </source>
</evidence>
<dbReference type="Pfam" id="PF04376">
    <property type="entry name" value="ATE_N"/>
    <property type="match status" value="1"/>
</dbReference>
<evidence type="ECO:0000256" key="2">
    <source>
        <dbReference type="ARBA" id="ARBA00022679"/>
    </source>
</evidence>
<feature type="region of interest" description="Disordered" evidence="6">
    <location>
        <begin position="192"/>
        <end position="217"/>
    </location>
</feature>
<evidence type="ECO:0000256" key="6">
    <source>
        <dbReference type="SAM" id="MobiDB-lite"/>
    </source>
</evidence>
<comment type="function">
    <text evidence="5">Involved in the post-translational conjugation of arginine to the N-terminal aspartate or glutamate of a protein. This arginylation is required for degradation of the protein via the ubiquitin pathway.</text>
</comment>
<dbReference type="EnsemblMetazoa" id="CLYHEMT010801.2">
    <property type="protein sequence ID" value="CLYHEMP010801.2"/>
    <property type="gene ID" value="CLYHEMG010801"/>
</dbReference>
<comment type="similarity">
    <text evidence="1 5">Belongs to the R-transferase family.</text>
</comment>
<dbReference type="PANTHER" id="PTHR21367:SF1">
    <property type="entry name" value="ARGINYL-TRNA--PROTEIN TRANSFERASE 1"/>
    <property type="match status" value="1"/>
</dbReference>
<feature type="region of interest" description="Disordered" evidence="6">
    <location>
        <begin position="124"/>
        <end position="148"/>
    </location>
</feature>
<dbReference type="InterPro" id="IPR017137">
    <property type="entry name" value="Arg-tRNA-P_Trfase_1_euk"/>
</dbReference>
<comment type="catalytic activity">
    <reaction evidence="5">
        <text>an N-terminal L-alpha-aminoacyl-[protein] + L-arginyl-tRNA(Arg) = an N-terminal L-arginyl-L-aminoacyl-[protein] + tRNA(Arg) + H(+)</text>
        <dbReference type="Rhea" id="RHEA:10208"/>
        <dbReference type="Rhea" id="RHEA-COMP:9658"/>
        <dbReference type="Rhea" id="RHEA-COMP:9673"/>
        <dbReference type="Rhea" id="RHEA-COMP:10636"/>
        <dbReference type="Rhea" id="RHEA-COMP:10638"/>
        <dbReference type="ChEBI" id="CHEBI:15378"/>
        <dbReference type="ChEBI" id="CHEBI:78442"/>
        <dbReference type="ChEBI" id="CHEBI:78513"/>
        <dbReference type="ChEBI" id="CHEBI:78597"/>
        <dbReference type="ChEBI" id="CHEBI:83562"/>
        <dbReference type="EC" id="2.3.2.8"/>
    </reaction>
</comment>
<feature type="domain" description="N-end aminoacyl transferase N-terminal" evidence="7">
    <location>
        <begin position="41"/>
        <end position="112"/>
    </location>
</feature>
<feature type="domain" description="N-end rule aminoacyl transferase C-terminal" evidence="8">
    <location>
        <begin position="256"/>
        <end position="404"/>
    </location>
</feature>
<name>A0A7M5VD84_9CNID</name>
<dbReference type="SUPFAM" id="SSF55729">
    <property type="entry name" value="Acyl-CoA N-acyltransferases (Nat)"/>
    <property type="match status" value="1"/>
</dbReference>
<keyword evidence="10" id="KW-1185">Reference proteome</keyword>
<keyword evidence="2 5" id="KW-0808">Transferase</keyword>
<keyword evidence="4 5" id="KW-0012">Acyltransferase</keyword>
<feature type="compositionally biased region" description="Polar residues" evidence="6">
    <location>
        <begin position="199"/>
        <end position="212"/>
    </location>
</feature>
<dbReference type="InterPro" id="IPR016181">
    <property type="entry name" value="Acyl_CoA_acyltransferase"/>
</dbReference>
<proteinExistence type="inferred from homology"/>
<accession>A0A7M5VD84</accession>
<dbReference type="OrthoDB" id="74183at2759"/>
<dbReference type="Proteomes" id="UP000594262">
    <property type="component" value="Unplaced"/>
</dbReference>
<evidence type="ECO:0000256" key="4">
    <source>
        <dbReference type="ARBA" id="ARBA00023315"/>
    </source>
</evidence>
<evidence type="ECO:0000256" key="5">
    <source>
        <dbReference type="PIRNR" id="PIRNR037207"/>
    </source>
</evidence>
<dbReference type="GO" id="GO:0005737">
    <property type="term" value="C:cytoplasm"/>
    <property type="evidence" value="ECO:0007669"/>
    <property type="project" value="TreeGrafter"/>
</dbReference>
<keyword evidence="3 5" id="KW-0833">Ubl conjugation pathway</keyword>
<reference evidence="9" key="1">
    <citation type="submission" date="2021-01" db="UniProtKB">
        <authorList>
            <consortium name="EnsemblMetazoa"/>
        </authorList>
    </citation>
    <scope>IDENTIFICATION</scope>
</reference>
<dbReference type="Pfam" id="PF04377">
    <property type="entry name" value="ATE_C"/>
    <property type="match status" value="1"/>
</dbReference>
<sequence>MGRNTIVEYYGERPFQKCGYCKGRKCKINHVEFFGREETGHRCGYCKSKESSIADGMWAHYLTCQDYQDLLDRGWRRSGKYCYKPIMDRTCCPQYTIRLDVTNAKLRKSQKKVIKNFNKYLTTGIRPKQPSKTDQKASGGGEVDEDNNCIDEPCGGAREVKAPKMDISFTGGIVNGADPSKPKCRKAKEVRKERKQMKQKVNTPHEQITSKQNKNKEKTYEEWIDGVPEDAKIKFEVKLVRCCPEDEDFKQTFRQELEVYQKYQIEIHKDDPDEVDERQFRRFLCEGPLVPVYGDDDEDEDLDINGIPSCGLGAFHQQYYLDGRLVAVGVLDILPNIVSSKYLFYDPEYQFLSLGTYSALREIYFIRSLYRESLSIKYYYMGFYIHSCLKMKYKGSFFPSYLLCPETYMWKSIEDCFEKLDASKYARLEEDKNKVAEQVNASDSLILHKGRAMPFQVFISLVSSESEISDHKNTVEEYTTLVGEACKSILLFRS</sequence>
<dbReference type="InterPro" id="IPR030700">
    <property type="entry name" value="N-end_Aminoacyl_Trfase"/>
</dbReference>
<organism evidence="9 10">
    <name type="scientific">Clytia hemisphaerica</name>
    <dbReference type="NCBI Taxonomy" id="252671"/>
    <lineage>
        <taxon>Eukaryota</taxon>
        <taxon>Metazoa</taxon>
        <taxon>Cnidaria</taxon>
        <taxon>Hydrozoa</taxon>
        <taxon>Hydroidolina</taxon>
        <taxon>Leptothecata</taxon>
        <taxon>Obeliida</taxon>
        <taxon>Clytiidae</taxon>
        <taxon>Clytia</taxon>
    </lineage>
</organism>
<dbReference type="InterPro" id="IPR007472">
    <property type="entry name" value="N-end_Aminoacyl_Trfase_C"/>
</dbReference>
<evidence type="ECO:0000256" key="3">
    <source>
        <dbReference type="ARBA" id="ARBA00022786"/>
    </source>
</evidence>
<dbReference type="GO" id="GO:0004057">
    <property type="term" value="F:arginyl-tRNA--protein transferase activity"/>
    <property type="evidence" value="ECO:0007669"/>
    <property type="project" value="UniProtKB-EC"/>
</dbReference>
<dbReference type="EC" id="2.3.2.8" evidence="5"/>
<dbReference type="AlphaFoldDB" id="A0A7M5VD84"/>
<dbReference type="PANTHER" id="PTHR21367">
    <property type="entry name" value="ARGININE-TRNA-PROTEIN TRANSFERASE 1"/>
    <property type="match status" value="1"/>
</dbReference>
<evidence type="ECO:0000259" key="8">
    <source>
        <dbReference type="Pfam" id="PF04377"/>
    </source>
</evidence>